<proteinExistence type="predicted"/>
<protein>
    <submittedName>
        <fullName evidence="1">Uncharacterized protein</fullName>
    </submittedName>
</protein>
<comment type="caution">
    <text evidence="1">The sequence shown here is derived from an EMBL/GenBank/DDBJ whole genome shotgun (WGS) entry which is preliminary data.</text>
</comment>
<reference evidence="1 2" key="1">
    <citation type="submission" date="2021-06" db="EMBL/GenBank/DDBJ databases">
        <authorList>
            <person name="Palmer J.M."/>
        </authorList>
    </citation>
    <scope>NUCLEOTIDE SEQUENCE [LARGE SCALE GENOMIC DNA]</scope>
    <source>
        <strain evidence="2">if_2019</strain>
        <tissue evidence="1">Muscle</tissue>
    </source>
</reference>
<sequence>MRAQYLHSDKEDSNIIYKRTLWRNESSSSVSLIKDTIMRHNKNLSHKTIKMITMYHIQPYEEKMVGRAIDHKVLGVNSLSSKGNTYPASLYWSAVIFFGKPHQITQELN</sequence>
<evidence type="ECO:0000313" key="1">
    <source>
        <dbReference type="EMBL" id="MEQ2242674.1"/>
    </source>
</evidence>
<name>A0ABV0UBV2_9TELE</name>
<accession>A0ABV0UBV2</accession>
<evidence type="ECO:0000313" key="2">
    <source>
        <dbReference type="Proteomes" id="UP001482620"/>
    </source>
</evidence>
<dbReference type="EMBL" id="JAHRIQ010067397">
    <property type="protein sequence ID" value="MEQ2242674.1"/>
    <property type="molecule type" value="Genomic_DNA"/>
</dbReference>
<dbReference type="Proteomes" id="UP001482620">
    <property type="component" value="Unassembled WGS sequence"/>
</dbReference>
<keyword evidence="2" id="KW-1185">Reference proteome</keyword>
<gene>
    <name evidence="1" type="ORF">ILYODFUR_038401</name>
</gene>
<organism evidence="1 2">
    <name type="scientific">Ilyodon furcidens</name>
    <name type="common">goldbreast splitfin</name>
    <dbReference type="NCBI Taxonomy" id="33524"/>
    <lineage>
        <taxon>Eukaryota</taxon>
        <taxon>Metazoa</taxon>
        <taxon>Chordata</taxon>
        <taxon>Craniata</taxon>
        <taxon>Vertebrata</taxon>
        <taxon>Euteleostomi</taxon>
        <taxon>Actinopterygii</taxon>
        <taxon>Neopterygii</taxon>
        <taxon>Teleostei</taxon>
        <taxon>Neoteleostei</taxon>
        <taxon>Acanthomorphata</taxon>
        <taxon>Ovalentaria</taxon>
        <taxon>Atherinomorphae</taxon>
        <taxon>Cyprinodontiformes</taxon>
        <taxon>Goodeidae</taxon>
        <taxon>Ilyodon</taxon>
    </lineage>
</organism>